<dbReference type="EMBL" id="FOEQ01000008">
    <property type="protein sequence ID" value="SER44919.1"/>
    <property type="molecule type" value="Genomic_DNA"/>
</dbReference>
<name>A0A1H9PAW7_9PSED</name>
<dbReference type="PANTHER" id="PTHR34478">
    <property type="entry name" value="PROTEIN LEMA"/>
    <property type="match status" value="1"/>
</dbReference>
<keyword evidence="5" id="KW-0472">Membrane</keyword>
<evidence type="ECO:0000313" key="7">
    <source>
        <dbReference type="Proteomes" id="UP000199221"/>
    </source>
</evidence>
<sequence length="189" mass="20756">MDLFALILLAVLIGVPLIVISLYNGIVGNHNRVKRAWADVLTYERQKTKVLDALQEQAGLYRDHEQSVLAGITRLRSAIAELPVEANGKILAKAEGATRSLLGGLRVAFEAYPELKASELMNNLMREIAEQQENVGAAIVIFNGEVERFNNSIQMFPGSLVNSVMNKHSAVTPFTDDQATSAFDYTPNL</sequence>
<dbReference type="Gene3D" id="1.20.1440.20">
    <property type="entry name" value="LemA-like domain"/>
    <property type="match status" value="1"/>
</dbReference>
<organism evidence="6 7">
    <name type="scientific">Pseudomonas soli</name>
    <dbReference type="NCBI Taxonomy" id="1306993"/>
    <lineage>
        <taxon>Bacteria</taxon>
        <taxon>Pseudomonadati</taxon>
        <taxon>Pseudomonadota</taxon>
        <taxon>Gammaproteobacteria</taxon>
        <taxon>Pseudomonadales</taxon>
        <taxon>Pseudomonadaceae</taxon>
        <taxon>Pseudomonas</taxon>
    </lineage>
</organism>
<evidence type="ECO:0000256" key="2">
    <source>
        <dbReference type="ARBA" id="ARBA00008854"/>
    </source>
</evidence>
<evidence type="ECO:0000256" key="4">
    <source>
        <dbReference type="ARBA" id="ARBA00022989"/>
    </source>
</evidence>
<dbReference type="AlphaFoldDB" id="A0A1H9PAW7"/>
<dbReference type="GeneID" id="93679242"/>
<evidence type="ECO:0000256" key="3">
    <source>
        <dbReference type="ARBA" id="ARBA00022692"/>
    </source>
</evidence>
<comment type="subcellular location">
    <subcellularLocation>
        <location evidence="1">Membrane</location>
        <topology evidence="1">Single-pass membrane protein</topology>
    </subcellularLocation>
</comment>
<gene>
    <name evidence="6" type="ORF">SAMN05216230_10882</name>
</gene>
<accession>A0A1H9PAW7</accession>
<comment type="similarity">
    <text evidence="2">Belongs to the LemA family.</text>
</comment>
<dbReference type="GO" id="GO:0016020">
    <property type="term" value="C:membrane"/>
    <property type="evidence" value="ECO:0007669"/>
    <property type="project" value="UniProtKB-SubCell"/>
</dbReference>
<keyword evidence="4" id="KW-1133">Transmembrane helix</keyword>
<dbReference type="Pfam" id="PF04011">
    <property type="entry name" value="LemA"/>
    <property type="match status" value="1"/>
</dbReference>
<dbReference type="SUPFAM" id="SSF140478">
    <property type="entry name" value="LemA-like"/>
    <property type="match status" value="1"/>
</dbReference>
<reference evidence="6 7" key="1">
    <citation type="submission" date="2016-10" db="EMBL/GenBank/DDBJ databases">
        <authorList>
            <person name="de Groot N.N."/>
        </authorList>
    </citation>
    <scope>NUCLEOTIDE SEQUENCE [LARGE SCALE GENOMIC DNA]</scope>
    <source>
        <strain evidence="6 7">LMG 27941</strain>
    </source>
</reference>
<proteinExistence type="inferred from homology"/>
<dbReference type="Proteomes" id="UP000199221">
    <property type="component" value="Unassembled WGS sequence"/>
</dbReference>
<dbReference type="InterPro" id="IPR007156">
    <property type="entry name" value="MamQ_LemA"/>
</dbReference>
<keyword evidence="3" id="KW-0812">Transmembrane</keyword>
<evidence type="ECO:0000256" key="5">
    <source>
        <dbReference type="ARBA" id="ARBA00023136"/>
    </source>
</evidence>
<dbReference type="PANTHER" id="PTHR34478:SF1">
    <property type="entry name" value="PROTEIN LEMA"/>
    <property type="match status" value="1"/>
</dbReference>
<evidence type="ECO:0000313" key="6">
    <source>
        <dbReference type="EMBL" id="SER44919.1"/>
    </source>
</evidence>
<evidence type="ECO:0000256" key="1">
    <source>
        <dbReference type="ARBA" id="ARBA00004167"/>
    </source>
</evidence>
<protein>
    <submittedName>
        <fullName evidence="6">LemA protein</fullName>
    </submittedName>
</protein>
<dbReference type="InterPro" id="IPR023353">
    <property type="entry name" value="LemA-like_dom_sf"/>
</dbReference>
<dbReference type="RefSeq" id="WP_094011824.1">
    <property type="nucleotide sequence ID" value="NZ_CP128543.1"/>
</dbReference>